<dbReference type="SMART" id="SM00382">
    <property type="entry name" value="AAA"/>
    <property type="match status" value="1"/>
</dbReference>
<evidence type="ECO:0000256" key="2">
    <source>
        <dbReference type="ARBA" id="ARBA00022741"/>
    </source>
</evidence>
<protein>
    <submittedName>
        <fullName evidence="5">ABC transporter ATP-binding protein</fullName>
    </submittedName>
</protein>
<evidence type="ECO:0000259" key="4">
    <source>
        <dbReference type="PROSITE" id="PS50893"/>
    </source>
</evidence>
<reference evidence="6" key="1">
    <citation type="submission" date="2017-11" db="EMBL/GenBank/DDBJ databases">
        <authorList>
            <person name="Watanabe M."/>
            <person name="Kojima H."/>
        </authorList>
    </citation>
    <scope>NUCLEOTIDE SEQUENCE [LARGE SCALE GENOMIC DNA]</scope>
    <source>
        <strain evidence="6">Tokyo 01</strain>
    </source>
</reference>
<dbReference type="InterPro" id="IPR050166">
    <property type="entry name" value="ABC_transporter_ATP-bind"/>
</dbReference>
<dbReference type="PANTHER" id="PTHR42788:SF13">
    <property type="entry name" value="ALIPHATIC SULFONATES IMPORT ATP-BINDING PROTEIN SSUB"/>
    <property type="match status" value="1"/>
</dbReference>
<dbReference type="AlphaFoldDB" id="A0A401FVH8"/>
<dbReference type="PROSITE" id="PS50893">
    <property type="entry name" value="ABC_TRANSPORTER_2"/>
    <property type="match status" value="1"/>
</dbReference>
<evidence type="ECO:0000313" key="5">
    <source>
        <dbReference type="EMBL" id="GBC60987.1"/>
    </source>
</evidence>
<evidence type="ECO:0000313" key="6">
    <source>
        <dbReference type="Proteomes" id="UP000288096"/>
    </source>
</evidence>
<comment type="caution">
    <text evidence="5">The sequence shown here is derived from an EMBL/GenBank/DDBJ whole genome shotgun (WGS) entry which is preliminary data.</text>
</comment>
<dbReference type="PROSITE" id="PS00211">
    <property type="entry name" value="ABC_TRANSPORTER_1"/>
    <property type="match status" value="1"/>
</dbReference>
<dbReference type="Proteomes" id="UP000288096">
    <property type="component" value="Unassembled WGS sequence"/>
</dbReference>
<dbReference type="PANTHER" id="PTHR42788">
    <property type="entry name" value="TAURINE IMPORT ATP-BINDING PROTEIN-RELATED"/>
    <property type="match status" value="1"/>
</dbReference>
<dbReference type="GO" id="GO:0016887">
    <property type="term" value="F:ATP hydrolysis activity"/>
    <property type="evidence" value="ECO:0007669"/>
    <property type="project" value="InterPro"/>
</dbReference>
<dbReference type="EMBL" id="BEXT01000001">
    <property type="protein sequence ID" value="GBC60987.1"/>
    <property type="molecule type" value="Genomic_DNA"/>
</dbReference>
<dbReference type="GO" id="GO:0005524">
    <property type="term" value="F:ATP binding"/>
    <property type="evidence" value="ECO:0007669"/>
    <property type="project" value="UniProtKB-KW"/>
</dbReference>
<dbReference type="InterPro" id="IPR003593">
    <property type="entry name" value="AAA+_ATPase"/>
</dbReference>
<gene>
    <name evidence="5" type="ORF">DENIS_1947</name>
</gene>
<proteinExistence type="predicted"/>
<accession>A0A401FVH8</accession>
<evidence type="ECO:0000256" key="1">
    <source>
        <dbReference type="ARBA" id="ARBA00022448"/>
    </source>
</evidence>
<dbReference type="InterPro" id="IPR027417">
    <property type="entry name" value="P-loop_NTPase"/>
</dbReference>
<dbReference type="Gene3D" id="3.40.50.300">
    <property type="entry name" value="P-loop containing nucleotide triphosphate hydrolases"/>
    <property type="match status" value="1"/>
</dbReference>
<reference evidence="6" key="2">
    <citation type="submission" date="2019-01" db="EMBL/GenBank/DDBJ databases">
        <title>Genome sequence of Desulfonema ishimotonii strain Tokyo 01.</title>
        <authorList>
            <person name="Fukui M."/>
        </authorList>
    </citation>
    <scope>NUCLEOTIDE SEQUENCE [LARGE SCALE GENOMIC DNA]</scope>
    <source>
        <strain evidence="6">Tokyo 01</strain>
    </source>
</reference>
<dbReference type="CDD" id="cd03293">
    <property type="entry name" value="ABC_NrtD_SsuB_transporters"/>
    <property type="match status" value="1"/>
</dbReference>
<keyword evidence="6" id="KW-1185">Reference proteome</keyword>
<organism evidence="5 6">
    <name type="scientific">Desulfonema ishimotonii</name>
    <dbReference type="NCBI Taxonomy" id="45657"/>
    <lineage>
        <taxon>Bacteria</taxon>
        <taxon>Pseudomonadati</taxon>
        <taxon>Thermodesulfobacteriota</taxon>
        <taxon>Desulfobacteria</taxon>
        <taxon>Desulfobacterales</taxon>
        <taxon>Desulfococcaceae</taxon>
        <taxon>Desulfonema</taxon>
    </lineage>
</organism>
<dbReference type="InterPro" id="IPR017871">
    <property type="entry name" value="ABC_transporter-like_CS"/>
</dbReference>
<evidence type="ECO:0000256" key="3">
    <source>
        <dbReference type="ARBA" id="ARBA00022840"/>
    </source>
</evidence>
<dbReference type="InterPro" id="IPR003439">
    <property type="entry name" value="ABC_transporter-like_ATP-bd"/>
</dbReference>
<dbReference type="SUPFAM" id="SSF52540">
    <property type="entry name" value="P-loop containing nucleoside triphosphate hydrolases"/>
    <property type="match status" value="1"/>
</dbReference>
<name>A0A401FVH8_9BACT</name>
<dbReference type="RefSeq" id="WP_231714461.1">
    <property type="nucleotide sequence ID" value="NZ_BEXT01000001.1"/>
</dbReference>
<sequence length="266" mass="30226">MRTKLQLIFPKKPPRTREAVLEVRELAKIYRVNASYLTVLENVRFRAATGELVCILGPSGCGKSTLLKIISGFIPPSSGKVILNGRPVSRPAPDRCLVFQEDALFPWLTVAENIAFGLKGRMKNKKAVRQETDRFLSLVGLGPFRDYLPREISGGMKQRVALARVLILRPRVLLMDEPFGALDAHTRSEMQNLLLSLWKKLSHTILFVTHDVNEAVTLADRILVMDRGPGCIRTEIPVGLKRPRKREDDGFHQFCRRLYKELRTDR</sequence>
<feature type="domain" description="ABC transporter" evidence="4">
    <location>
        <begin position="21"/>
        <end position="252"/>
    </location>
</feature>
<keyword evidence="3 5" id="KW-0067">ATP-binding</keyword>
<dbReference type="Pfam" id="PF00005">
    <property type="entry name" value="ABC_tran"/>
    <property type="match status" value="1"/>
</dbReference>
<keyword evidence="2" id="KW-0547">Nucleotide-binding</keyword>
<keyword evidence="1" id="KW-0813">Transport</keyword>